<sequence length="667" mass="75996">MEPHPFTTNPFRTRSDHLQACISLLDPLEQVTSNSGALVKCGSTATHYDERAAQLEGFARPLWGLASLVAGGDHYAGTERWVRGLVAGTDEESDEFWGKMRDRDQRMVEACPIGYTLLVAGNAFWDPLSEEQRENVQRWLYEMNAKEMPQTNWLWFRIFANLGLQRCGARFSQSRISADLKVLDTFYRGDGWSNDGPEGFTQMDYYSGSFAIQVLQLLWVKYAGHQDPERAELYANQAKDFALDFVHYFDETGRAVPFGRSLTYRFAMAAFWGALAVAEIKLPEPLTWGVVKGLLLRNMRWWSKQEDIFQPNGILSIGYTYPNMYMSENYNSPGSPYWCMLAFLPLSLGEDHPFWRAKVEEYPSGDKIMSPPIRGLKHPLHITVRRGGHTFLLSSGQECHYPMRAGAAKYGKFAYSSAFGYSVPTGDYNLEAYAPDNMLAVSEDGGETWKVRRKVEDAFIKLYEGRIQLPVLTSVWKPWRDVEIKTYLIPPAPNSSCWHVRIHRIRTDRALETAEGAFAICGHSAEDGRPLSEYPDVNLEGILADEFQAYVVSKRAGVAGISDLSPQSLRKAEVLKADANSNIMEPRTVIPMLKANIRPGEYTFVTAVFAKPAEEKKDWRKWRDTWVQDWDKEFDYPEELADEVEGWVKGPLTQRQRLLKLQEKLKS</sequence>
<dbReference type="Pfam" id="PF10022">
    <property type="entry name" value="DUF2264"/>
    <property type="match status" value="1"/>
</dbReference>
<reference evidence="4" key="1">
    <citation type="submission" date="2012-06" db="EMBL/GenBank/DDBJ databases">
        <title>The genome sequence of Coniosporium apollinis CBS 100218.</title>
        <authorList>
            <consortium name="The Broad Institute Genome Sequencing Platform"/>
            <person name="Cuomo C."/>
            <person name="Gorbushina A."/>
            <person name="Noack S."/>
            <person name="Walker B."/>
            <person name="Young S.K."/>
            <person name="Zeng Q."/>
            <person name="Gargeya S."/>
            <person name="Fitzgerald M."/>
            <person name="Haas B."/>
            <person name="Abouelleil A."/>
            <person name="Alvarado L."/>
            <person name="Arachchi H.M."/>
            <person name="Berlin A.M."/>
            <person name="Chapman S.B."/>
            <person name="Goldberg J."/>
            <person name="Griggs A."/>
            <person name="Gujja S."/>
            <person name="Hansen M."/>
            <person name="Howarth C."/>
            <person name="Imamovic A."/>
            <person name="Larimer J."/>
            <person name="McCowan C."/>
            <person name="Montmayeur A."/>
            <person name="Murphy C."/>
            <person name="Neiman D."/>
            <person name="Pearson M."/>
            <person name="Priest M."/>
            <person name="Roberts A."/>
            <person name="Saif S."/>
            <person name="Shea T."/>
            <person name="Sisk P."/>
            <person name="Sykes S."/>
            <person name="Wortman J."/>
            <person name="Nusbaum C."/>
            <person name="Birren B."/>
        </authorList>
    </citation>
    <scope>NUCLEOTIDE SEQUENCE [LARGE SCALE GENOMIC DNA]</scope>
    <source>
        <strain evidence="4">CBS 100218</strain>
    </source>
</reference>
<dbReference type="HOGENOM" id="CLU_028269_1_0_1"/>
<evidence type="ECO:0000259" key="2">
    <source>
        <dbReference type="Pfam" id="PF20938"/>
    </source>
</evidence>
<evidence type="ECO:0000313" key="4">
    <source>
        <dbReference type="Proteomes" id="UP000016924"/>
    </source>
</evidence>
<gene>
    <name evidence="3" type="ORF">W97_09055</name>
</gene>
<feature type="domain" description="DUF2264" evidence="1">
    <location>
        <begin position="13"/>
        <end position="361"/>
    </location>
</feature>
<evidence type="ECO:0000313" key="3">
    <source>
        <dbReference type="EMBL" id="EON69792.1"/>
    </source>
</evidence>
<proteinExistence type="predicted"/>
<accession>R7Z6J3</accession>
<keyword evidence="4" id="KW-1185">Reference proteome</keyword>
<dbReference type="STRING" id="1168221.R7Z6J3"/>
<dbReference type="OMA" id="SPYWCCK"/>
<dbReference type="AlphaFoldDB" id="R7Z6J3"/>
<organism evidence="3 4">
    <name type="scientific">Coniosporium apollinis (strain CBS 100218)</name>
    <name type="common">Rock-inhabiting black yeast</name>
    <dbReference type="NCBI Taxonomy" id="1168221"/>
    <lineage>
        <taxon>Eukaryota</taxon>
        <taxon>Fungi</taxon>
        <taxon>Dikarya</taxon>
        <taxon>Ascomycota</taxon>
        <taxon>Pezizomycotina</taxon>
        <taxon>Dothideomycetes</taxon>
        <taxon>Dothideomycetes incertae sedis</taxon>
        <taxon>Coniosporium</taxon>
    </lineage>
</organism>
<name>R7Z6J3_CONA1</name>
<dbReference type="OrthoDB" id="5150166at2759"/>
<protein>
    <recommendedName>
        <fullName evidence="5">DUF2264 domain-containing protein</fullName>
    </recommendedName>
</protein>
<dbReference type="RefSeq" id="XP_007785109.1">
    <property type="nucleotide sequence ID" value="XM_007786919.1"/>
</dbReference>
<dbReference type="PIRSF" id="PIRSF014753">
    <property type="entry name" value="UCP014753"/>
    <property type="match status" value="1"/>
</dbReference>
<dbReference type="PANTHER" id="PTHR35339:SF4">
    <property type="entry name" value="LINALOOL DEHYDRATASE_ISOMERASE DOMAIN-CONTAINING PROTEIN"/>
    <property type="match status" value="1"/>
</dbReference>
<dbReference type="eggNOG" id="ENOG502QU9P">
    <property type="taxonomic scope" value="Eukaryota"/>
</dbReference>
<evidence type="ECO:0000259" key="1">
    <source>
        <dbReference type="Pfam" id="PF10022"/>
    </source>
</evidence>
<dbReference type="EMBL" id="JH767629">
    <property type="protein sequence ID" value="EON69792.1"/>
    <property type="molecule type" value="Genomic_DNA"/>
</dbReference>
<dbReference type="InterPro" id="IPR049237">
    <property type="entry name" value="DUF2264_C"/>
</dbReference>
<feature type="domain" description="DUF2264" evidence="2">
    <location>
        <begin position="372"/>
        <end position="641"/>
    </location>
</feature>
<dbReference type="GeneID" id="19906366"/>
<evidence type="ECO:0008006" key="5">
    <source>
        <dbReference type="Google" id="ProtNLM"/>
    </source>
</evidence>
<dbReference type="Pfam" id="PF20938">
    <property type="entry name" value="DUF2264_C"/>
    <property type="match status" value="1"/>
</dbReference>
<dbReference type="Proteomes" id="UP000016924">
    <property type="component" value="Unassembled WGS sequence"/>
</dbReference>
<dbReference type="InterPro" id="IPR016624">
    <property type="entry name" value="UCP014753"/>
</dbReference>
<dbReference type="PANTHER" id="PTHR35339">
    <property type="entry name" value="LINALOOL DEHYDRATASE_ISOMERASE DOMAIN-CONTAINING PROTEIN"/>
    <property type="match status" value="1"/>
</dbReference>
<dbReference type="InterPro" id="IPR049349">
    <property type="entry name" value="DUF2264_N"/>
</dbReference>